<keyword evidence="3" id="KW-0862">Zinc</keyword>
<keyword evidence="7" id="KW-1185">Reference proteome</keyword>
<proteinExistence type="predicted"/>
<feature type="domain" description="MYND-type" evidence="5">
    <location>
        <begin position="24"/>
        <end position="62"/>
    </location>
</feature>
<evidence type="ECO:0000256" key="4">
    <source>
        <dbReference type="PROSITE-ProRule" id="PRU00134"/>
    </source>
</evidence>
<dbReference type="Pfam" id="PF01753">
    <property type="entry name" value="zf-MYND"/>
    <property type="match status" value="1"/>
</dbReference>
<evidence type="ECO:0000313" key="7">
    <source>
        <dbReference type="Proteomes" id="UP001176961"/>
    </source>
</evidence>
<evidence type="ECO:0000259" key="5">
    <source>
        <dbReference type="PROSITE" id="PS50865"/>
    </source>
</evidence>
<evidence type="ECO:0000313" key="6">
    <source>
        <dbReference type="EMBL" id="CAJ0602696.1"/>
    </source>
</evidence>
<dbReference type="Gene3D" id="6.10.140.2220">
    <property type="match status" value="1"/>
</dbReference>
<accession>A0AA36H2P7</accession>
<dbReference type="SUPFAM" id="SSF82199">
    <property type="entry name" value="SET domain"/>
    <property type="match status" value="1"/>
</dbReference>
<keyword evidence="2 4" id="KW-0863">Zinc-finger</keyword>
<dbReference type="GO" id="GO:0008270">
    <property type="term" value="F:zinc ion binding"/>
    <property type="evidence" value="ECO:0007669"/>
    <property type="project" value="UniProtKB-KW"/>
</dbReference>
<dbReference type="GO" id="GO:0005634">
    <property type="term" value="C:nucleus"/>
    <property type="evidence" value="ECO:0007669"/>
    <property type="project" value="TreeGrafter"/>
</dbReference>
<comment type="caution">
    <text evidence="6">The sequence shown here is derived from an EMBL/GenBank/DDBJ whole genome shotgun (WGS) entry which is preliminary data.</text>
</comment>
<dbReference type="PROSITE" id="PS50865">
    <property type="entry name" value="ZF_MYND_2"/>
    <property type="match status" value="1"/>
</dbReference>
<dbReference type="PANTHER" id="PTHR12197:SF251">
    <property type="entry name" value="EG:BACR7C10.4 PROTEIN"/>
    <property type="match status" value="1"/>
</dbReference>
<name>A0AA36H2P7_CYLNA</name>
<dbReference type="PANTHER" id="PTHR12197">
    <property type="entry name" value="HISTONE-LYSINE N-METHYLTRANSFERASE SMYD"/>
    <property type="match status" value="1"/>
</dbReference>
<evidence type="ECO:0000256" key="3">
    <source>
        <dbReference type="ARBA" id="ARBA00022833"/>
    </source>
</evidence>
<dbReference type="Gene3D" id="2.170.270.10">
    <property type="entry name" value="SET domain"/>
    <property type="match status" value="1"/>
</dbReference>
<dbReference type="EMBL" id="CATQJL010000305">
    <property type="protein sequence ID" value="CAJ0602696.1"/>
    <property type="molecule type" value="Genomic_DNA"/>
</dbReference>
<keyword evidence="1" id="KW-0479">Metal-binding</keyword>
<dbReference type="InterPro" id="IPR002893">
    <property type="entry name" value="Znf_MYND"/>
</dbReference>
<dbReference type="SUPFAM" id="SSF144232">
    <property type="entry name" value="HIT/MYND zinc finger-like"/>
    <property type="match status" value="1"/>
</dbReference>
<gene>
    <name evidence="6" type="ORF">CYNAS_LOCUS14679</name>
</gene>
<protein>
    <recommendedName>
        <fullName evidence="5">MYND-type domain-containing protein</fullName>
    </recommendedName>
</protein>
<evidence type="ECO:0000256" key="2">
    <source>
        <dbReference type="ARBA" id="ARBA00022771"/>
    </source>
</evidence>
<organism evidence="6 7">
    <name type="scientific">Cylicocyclus nassatus</name>
    <name type="common">Nematode worm</name>
    <dbReference type="NCBI Taxonomy" id="53992"/>
    <lineage>
        <taxon>Eukaryota</taxon>
        <taxon>Metazoa</taxon>
        <taxon>Ecdysozoa</taxon>
        <taxon>Nematoda</taxon>
        <taxon>Chromadorea</taxon>
        <taxon>Rhabditida</taxon>
        <taxon>Rhabditina</taxon>
        <taxon>Rhabditomorpha</taxon>
        <taxon>Strongyloidea</taxon>
        <taxon>Strongylidae</taxon>
        <taxon>Cylicocyclus</taxon>
    </lineage>
</organism>
<dbReference type="InterPro" id="IPR046341">
    <property type="entry name" value="SET_dom_sf"/>
</dbReference>
<dbReference type="InterPro" id="IPR050869">
    <property type="entry name" value="H3K4_H4K5_MeTrfase"/>
</dbReference>
<sequence>MTKETFEEDVFCCALSVKNLHSYCHGCLKNDASLKRCSGCRMFVYCSTACQKKDWRLHKNECTACKAIDGVSNEEIRLVMRMAVKWNVGDMGEVEADGVPRSLSTLEFHDSALEAKSVQFLDEYKQFFRKQVVGDGVIKRLCKVACVNSFALTNEFGTSIGMSLCIRLSAIDHSCRLNVRYAYRGVQAVMVPTSSSRVPSSLEEAKHSYINELMPRSMRREILKRDYNFDCSCEGCMDEERNARMEGWCCEQCKDGWLPPTEDSKCTMCEWRLTRDHYEVCRLAEETAKSGNKVLLADQYKHEAKLKMAHTMMPVFEGALYAYNVLRVPSLRTLFENAVLEKNAEEMIKYGGALLHLQEQYQDRDDLALCHLKYGLAQAYKSAGKDKECRELLAGVKEIFARTYGPNSKIYTYTSLIS</sequence>
<evidence type="ECO:0000256" key="1">
    <source>
        <dbReference type="ARBA" id="ARBA00022723"/>
    </source>
</evidence>
<dbReference type="AlphaFoldDB" id="A0AA36H2P7"/>
<dbReference type="Proteomes" id="UP001176961">
    <property type="component" value="Unassembled WGS sequence"/>
</dbReference>
<dbReference type="Gene3D" id="1.10.220.160">
    <property type="match status" value="1"/>
</dbReference>
<reference evidence="6" key="1">
    <citation type="submission" date="2023-07" db="EMBL/GenBank/DDBJ databases">
        <authorList>
            <consortium name="CYATHOMIX"/>
        </authorList>
    </citation>
    <scope>NUCLEOTIDE SEQUENCE</scope>
    <source>
        <strain evidence="6">N/A</strain>
    </source>
</reference>